<keyword evidence="5" id="KW-0539">Nucleus</keyword>
<reference evidence="8" key="1">
    <citation type="submission" date="2016-11" db="UniProtKB">
        <authorList>
            <consortium name="WormBaseParasite"/>
        </authorList>
    </citation>
    <scope>IDENTIFICATION</scope>
</reference>
<dbReference type="Proteomes" id="UP000095280">
    <property type="component" value="Unplaced"/>
</dbReference>
<evidence type="ECO:0000256" key="1">
    <source>
        <dbReference type="ARBA" id="ARBA00004123"/>
    </source>
</evidence>
<protein>
    <submittedName>
        <fullName evidence="8">RING-type domain-containing protein</fullName>
    </submittedName>
</protein>
<feature type="compositionally biased region" description="Basic and acidic residues" evidence="6">
    <location>
        <begin position="351"/>
        <end position="364"/>
    </location>
</feature>
<feature type="region of interest" description="Disordered" evidence="6">
    <location>
        <begin position="722"/>
        <end position="749"/>
    </location>
</feature>
<keyword evidence="4" id="KW-0234">DNA repair</keyword>
<dbReference type="WBParaSite" id="maker-uti_cns_0006802-snap-gene-0.2-mRNA-1">
    <property type="protein sequence ID" value="maker-uti_cns_0006802-snap-gene-0.2-mRNA-1"/>
    <property type="gene ID" value="maker-uti_cns_0006802-snap-gene-0.2"/>
</dbReference>
<dbReference type="Pfam" id="PF02144">
    <property type="entry name" value="Rad1"/>
    <property type="match status" value="1"/>
</dbReference>
<feature type="region of interest" description="Disordered" evidence="6">
    <location>
        <begin position="343"/>
        <end position="370"/>
    </location>
</feature>
<feature type="region of interest" description="Disordered" evidence="6">
    <location>
        <begin position="300"/>
        <end position="320"/>
    </location>
</feature>
<feature type="compositionally biased region" description="Pro residues" evidence="6">
    <location>
        <begin position="502"/>
        <end position="511"/>
    </location>
</feature>
<keyword evidence="7" id="KW-1185">Reference proteome</keyword>
<dbReference type="InterPro" id="IPR003011">
    <property type="entry name" value="Cell_cycle_checkpoint_Rad1"/>
</dbReference>
<name>A0A1I8HKT9_9PLAT</name>
<feature type="compositionally biased region" description="Low complexity" evidence="6">
    <location>
        <begin position="433"/>
        <end position="444"/>
    </location>
</feature>
<dbReference type="InterPro" id="IPR003021">
    <property type="entry name" value="Rad1_Rec1_Rad17"/>
</dbReference>
<dbReference type="GO" id="GO:0000077">
    <property type="term" value="P:DNA damage checkpoint signaling"/>
    <property type="evidence" value="ECO:0007669"/>
    <property type="project" value="InterPro"/>
</dbReference>
<evidence type="ECO:0000256" key="2">
    <source>
        <dbReference type="ARBA" id="ARBA00010991"/>
    </source>
</evidence>
<sequence>MWDQSFQDRDEFGLLALTSFIGLGSRAVPRPHSGEGKVLETMAIVAEVAGHRSVACVPDVADHAGPDAVDRLADVDRAAAAAAEHGVDSVDRVAVDPLADGDLDGRGRGSRADGGESGVRLAALAQPGRVARQEAELPPPCRVETQLRQHLPWCCTRFDSSSVQAASKSTIREHLRAYLMSWDLTTPLNVRLGWNESRWIRARLSVGLKKTLVARRLESPSRSQKTVVSRKLTSLDDDRLQEAVDEAAAGVRLAVHVRHDGPARRNVAERPRLDGLVDLRQDVEAPRAELLLRAEGVELAPIDDPSPGSSARGRLLQGRRRHHSLPRQLIRVFEAAPARGRVQSGLATRMEPFEPRRQEPEAVERQASARPYRAWRSSTLDLTRSQSQLSLDRALYGADIPEPLSSYERHVRSTIERHRRRASGSSNAEDWTQQQEQQQPFQQLEQPHPYSALRRYATLADLSDLEAAAAEVERRINSEGVDNDEDNSPELELRRWSIKPLKQPPPPPPPRPRWKRIEPPEPPQPLPKPLFRPHPQQPPPPHQNSAAVDHWDLIGTMVEEMATAMVTAMVTVFTTVMGIPIDMVKEMPAGMATIEMTGASGQRLRLSASHAETAADKQQLAGNASESQSFRAAATVARVMNGVHVYSLEVPRPASRQFRTSLRYRRSRGHDAGRRSTEGISLMSCAAKLFNRMLLARLQPVLDPFLRPEQNGFRRNVAHTINNANDADNESDDEFSLNSGSPAPSDGGRPPPLLYLRITNAKVVCSLLKTIQFRDLATICASVNGLKVTVEDCKSLQANVYLQTSLFSQYTLRDDEPLFFKLNYVMLLECLQMFSDTEASSPAVMELFLPDDRSAVELHLEDAGVVTDCRIRTIEPEQTLDFNFNAAALCFKVIIRSEQLKEVFSELDPHSELVEIFVSTERRLFRMSTFGDLGRGVYDFPAESEAVEMFQSPDVSVAFRYRHALLKCCLKALQASAKASIRCDQRGFLSLQFLVESADGHNCFIEFFLVPNQPEDEDEIAAAAPASSSVAASTSKASSSGVGFCTTRRTRSPPVAELDAAVLLGGAAVNDLSDEYGVVARQMLVVNAASDAEAEAIERLGSILGHLRRPAELLWRRLLLHHRRPQQQQAKLIARHLQRVHCGRVRHGGDVNAVDGENDVIDAHPTVEFGDAARHNLGDKDPTVAGQVRLVHATGDAETEAALTGPLQHDLEGAVGGRCGGSCGPLGRVTGIKQLGLEDLDDSFNRCA</sequence>
<feature type="compositionally biased region" description="Pro residues" evidence="6">
    <location>
        <begin position="520"/>
        <end position="542"/>
    </location>
</feature>
<evidence type="ECO:0000256" key="4">
    <source>
        <dbReference type="ARBA" id="ARBA00023204"/>
    </source>
</evidence>
<comment type="subcellular location">
    <subcellularLocation>
        <location evidence="1">Nucleus</location>
    </subcellularLocation>
</comment>
<comment type="similarity">
    <text evidence="2">Belongs to the rad1 family.</text>
</comment>
<evidence type="ECO:0000256" key="3">
    <source>
        <dbReference type="ARBA" id="ARBA00022763"/>
    </source>
</evidence>
<feature type="compositionally biased region" description="Polar residues" evidence="6">
    <location>
        <begin position="423"/>
        <end position="432"/>
    </location>
</feature>
<accession>A0A1I8HKT9</accession>
<feature type="region of interest" description="Disordered" evidence="6">
    <location>
        <begin position="412"/>
        <end position="444"/>
    </location>
</feature>
<dbReference type="GO" id="GO:0006281">
    <property type="term" value="P:DNA repair"/>
    <property type="evidence" value="ECO:0007669"/>
    <property type="project" value="UniProtKB-KW"/>
</dbReference>
<dbReference type="CDD" id="cd00577">
    <property type="entry name" value="PCNA"/>
    <property type="match status" value="1"/>
</dbReference>
<dbReference type="PANTHER" id="PTHR10870:SF0">
    <property type="entry name" value="CELL CYCLE CHECKPOINT PROTEIN RAD1"/>
    <property type="match status" value="1"/>
</dbReference>
<keyword evidence="3" id="KW-0227">DNA damage</keyword>
<dbReference type="GO" id="GO:0030896">
    <property type="term" value="C:checkpoint clamp complex"/>
    <property type="evidence" value="ECO:0007669"/>
    <property type="project" value="TreeGrafter"/>
</dbReference>
<evidence type="ECO:0000256" key="5">
    <source>
        <dbReference type="ARBA" id="ARBA00023242"/>
    </source>
</evidence>
<dbReference type="InterPro" id="IPR046938">
    <property type="entry name" value="DNA_clamp_sf"/>
</dbReference>
<dbReference type="PANTHER" id="PTHR10870">
    <property type="entry name" value="CELL CYCLE CHECKPOINT PROTEIN RAD1"/>
    <property type="match status" value="1"/>
</dbReference>
<proteinExistence type="inferred from homology"/>
<dbReference type="AlphaFoldDB" id="A0A1I8HKT9"/>
<dbReference type="Gene3D" id="3.70.10.10">
    <property type="match status" value="1"/>
</dbReference>
<organism evidence="7 8">
    <name type="scientific">Macrostomum lignano</name>
    <dbReference type="NCBI Taxonomy" id="282301"/>
    <lineage>
        <taxon>Eukaryota</taxon>
        <taxon>Metazoa</taxon>
        <taxon>Spiralia</taxon>
        <taxon>Lophotrochozoa</taxon>
        <taxon>Platyhelminthes</taxon>
        <taxon>Rhabditophora</taxon>
        <taxon>Macrostomorpha</taxon>
        <taxon>Macrostomida</taxon>
        <taxon>Macrostomidae</taxon>
        <taxon>Macrostomum</taxon>
    </lineage>
</organism>
<dbReference type="PRINTS" id="PR01245">
    <property type="entry name" value="RAD1REC1"/>
</dbReference>
<dbReference type="SUPFAM" id="SSF55979">
    <property type="entry name" value="DNA clamp"/>
    <property type="match status" value="1"/>
</dbReference>
<feature type="region of interest" description="Disordered" evidence="6">
    <location>
        <begin position="495"/>
        <end position="547"/>
    </location>
</feature>
<evidence type="ECO:0000313" key="7">
    <source>
        <dbReference type="Proteomes" id="UP000095280"/>
    </source>
</evidence>
<dbReference type="PRINTS" id="PR01246">
    <property type="entry name" value="RAD1REPAIR"/>
</dbReference>
<evidence type="ECO:0000313" key="8">
    <source>
        <dbReference type="WBParaSite" id="maker-uti_cns_0006802-snap-gene-0.2-mRNA-1"/>
    </source>
</evidence>
<evidence type="ECO:0000256" key="6">
    <source>
        <dbReference type="SAM" id="MobiDB-lite"/>
    </source>
</evidence>